<dbReference type="GO" id="GO:0005829">
    <property type="term" value="C:cytosol"/>
    <property type="evidence" value="ECO:0007669"/>
    <property type="project" value="TreeGrafter"/>
</dbReference>
<evidence type="ECO:0000256" key="6">
    <source>
        <dbReference type="ARBA" id="ARBA00022737"/>
    </source>
</evidence>
<proteinExistence type="inferred from homology"/>
<dbReference type="GO" id="GO:0005052">
    <property type="term" value="F:peroxisome matrix targeting signal-1 binding"/>
    <property type="evidence" value="ECO:0007669"/>
    <property type="project" value="TreeGrafter"/>
</dbReference>
<accession>A0A7E6D2W3</accession>
<evidence type="ECO:0000313" key="17">
    <source>
        <dbReference type="RefSeq" id="XP_035873625.1"/>
    </source>
</evidence>
<dbReference type="PANTHER" id="PTHR10130:SF1">
    <property type="entry name" value="PEX5-RELATED PROTEIN"/>
    <property type="match status" value="1"/>
</dbReference>
<evidence type="ECO:0000256" key="3">
    <source>
        <dbReference type="ARBA" id="ARBA00005348"/>
    </source>
</evidence>
<evidence type="ECO:0000256" key="12">
    <source>
        <dbReference type="ARBA" id="ARBA00079268"/>
    </source>
</evidence>
<keyword evidence="16" id="KW-1185">Reference proteome</keyword>
<dbReference type="GeneID" id="114490567"/>
<dbReference type="InterPro" id="IPR024111">
    <property type="entry name" value="PEX5/PEX5L"/>
</dbReference>
<organism evidence="16 17">
    <name type="scientific">Phyllostomus discolor</name>
    <name type="common">pale spear-nosed bat</name>
    <dbReference type="NCBI Taxonomy" id="89673"/>
    <lineage>
        <taxon>Eukaryota</taxon>
        <taxon>Metazoa</taxon>
        <taxon>Chordata</taxon>
        <taxon>Craniata</taxon>
        <taxon>Vertebrata</taxon>
        <taxon>Euteleostomi</taxon>
        <taxon>Mammalia</taxon>
        <taxon>Eutheria</taxon>
        <taxon>Laurasiatheria</taxon>
        <taxon>Chiroptera</taxon>
        <taxon>Yangochiroptera</taxon>
        <taxon>Phyllostomidae</taxon>
        <taxon>Phyllostominae</taxon>
        <taxon>Phyllostomus</taxon>
    </lineage>
</organism>
<comment type="function">
    <text evidence="9">Accessory subunit of hyperpolarization-activated cyclic nucleotide-gated (HCN) channels, regulating their cell-surface expression and cyclic nucleotide dependence.</text>
</comment>
<evidence type="ECO:0000256" key="13">
    <source>
        <dbReference type="ARBA" id="ARBA00079805"/>
    </source>
</evidence>
<keyword evidence="6" id="KW-0677">Repeat</keyword>
<reference evidence="17" key="1">
    <citation type="submission" date="2025-08" db="UniProtKB">
        <authorList>
            <consortium name="RefSeq"/>
        </authorList>
    </citation>
    <scope>IDENTIFICATION</scope>
    <source>
        <tissue evidence="17">Muscle</tissue>
    </source>
</reference>
<gene>
    <name evidence="17" type="primary">PEX5L</name>
</gene>
<feature type="region of interest" description="Disordered" evidence="15">
    <location>
        <begin position="140"/>
        <end position="200"/>
    </location>
</feature>
<keyword evidence="4" id="KW-0963">Cytoplasm</keyword>
<dbReference type="SMART" id="SM00028">
    <property type="entry name" value="TPR"/>
    <property type="match status" value="5"/>
</dbReference>
<dbReference type="InterPro" id="IPR011990">
    <property type="entry name" value="TPR-like_helical_dom_sf"/>
</dbReference>
<dbReference type="PROSITE" id="PS50005">
    <property type="entry name" value="TPR"/>
    <property type="match status" value="3"/>
</dbReference>
<dbReference type="GO" id="GO:0005778">
    <property type="term" value="C:peroxisomal membrane"/>
    <property type="evidence" value="ECO:0007669"/>
    <property type="project" value="TreeGrafter"/>
</dbReference>
<dbReference type="Pfam" id="PF13432">
    <property type="entry name" value="TPR_16"/>
    <property type="match status" value="1"/>
</dbReference>
<evidence type="ECO:0000256" key="14">
    <source>
        <dbReference type="PROSITE-ProRule" id="PRU00339"/>
    </source>
</evidence>
<dbReference type="FunFam" id="1.25.40.10:FF:000012">
    <property type="entry name" value="PEX5-related protein isoform 5"/>
    <property type="match status" value="1"/>
</dbReference>
<dbReference type="InterPro" id="IPR019734">
    <property type="entry name" value="TPR_rpt"/>
</dbReference>
<dbReference type="Gene3D" id="1.25.40.10">
    <property type="entry name" value="Tetratricopeptide repeat domain"/>
    <property type="match status" value="1"/>
</dbReference>
<feature type="repeat" description="TPR" evidence="14">
    <location>
        <begin position="431"/>
        <end position="464"/>
    </location>
</feature>
<evidence type="ECO:0000256" key="11">
    <source>
        <dbReference type="ARBA" id="ARBA00076398"/>
    </source>
</evidence>
<evidence type="ECO:0000256" key="10">
    <source>
        <dbReference type="ARBA" id="ARBA00068316"/>
    </source>
</evidence>
<evidence type="ECO:0000256" key="2">
    <source>
        <dbReference type="ARBA" id="ARBA00004496"/>
    </source>
</evidence>
<dbReference type="Proteomes" id="UP000504628">
    <property type="component" value="Chromosome 2"/>
</dbReference>
<evidence type="ECO:0000256" key="9">
    <source>
        <dbReference type="ARBA" id="ARBA00056540"/>
    </source>
</evidence>
<evidence type="ECO:0000256" key="4">
    <source>
        <dbReference type="ARBA" id="ARBA00022490"/>
    </source>
</evidence>
<dbReference type="PANTHER" id="PTHR10130">
    <property type="entry name" value="PEROXISOMAL TARGETING SIGNAL 1 RECEPTOR PEX5"/>
    <property type="match status" value="1"/>
</dbReference>
<feature type="compositionally biased region" description="Basic and acidic residues" evidence="15">
    <location>
        <begin position="140"/>
        <end position="155"/>
    </location>
</feature>
<comment type="subcellular location">
    <subcellularLocation>
        <location evidence="2">Cytoplasm</location>
    </subcellularLocation>
    <subcellularLocation>
        <location evidence="1">Membrane</location>
        <topology evidence="1">Peripheral membrane protein</topology>
    </subcellularLocation>
</comment>
<keyword evidence="8" id="KW-0472">Membrane</keyword>
<dbReference type="RefSeq" id="XP_035873625.1">
    <property type="nucleotide sequence ID" value="XM_036017732.1"/>
</dbReference>
<sequence length="583" mass="65273">MSDSEMDGRTHTPSLLNVLLSRNRVMQMSYLKSKEKGYGKLSSDEDLEIIVDQKQGKGSRAADKAVAMVMKEIPREESAEEKPLLTMTSQLVNEQQESRPLLSPSIDDFLCETKSEAIARPVTSNTADIQTQLEKWDDVKFHGDHKGHPMAERKSCSSRTGSKELLWSSEHRSQPELSGGKSALNSESAAELELVPPTQARLTKEQRWGSALLSRNHSLEEEFERAKAAVESDTEFWDKMQAEWEEMARRNWISENQEAQNQVTISASEKGYYFHTENPFKDWPGAFEEGLKRLKEGDLPVTILFMEAAILQDPGDAEAWQFLGITQAENENEQAAIVALQRCLELQPNNLKALMALAVSYTNTGHQQDACEALKNWIKQNPKYKYLVKSKKGSPGLTRRMSKSPVDSSVLEGVKELYLEAAHQNGDMIDPDLQTGLGVLFHLSGEFNRAIDAFNAALTVRPEDYSLWNRLGATLANGDRSEEAVEAYTRALEIQPGFIRSRYNLGISCINLGAYREAVSNFLTALSLQRKSRNQQQVPHPAISGNIWAALRIALSLMDQPELFQAANLGDLDVLLRAFNLDP</sequence>
<keyword evidence="7 14" id="KW-0802">TPR repeat</keyword>
<evidence type="ECO:0000256" key="15">
    <source>
        <dbReference type="SAM" id="MobiDB-lite"/>
    </source>
</evidence>
<dbReference type="CTD" id="51555"/>
<evidence type="ECO:0000256" key="1">
    <source>
        <dbReference type="ARBA" id="ARBA00004170"/>
    </source>
</evidence>
<evidence type="ECO:0000256" key="8">
    <source>
        <dbReference type="ARBA" id="ARBA00023136"/>
    </source>
</evidence>
<feature type="repeat" description="TPR" evidence="14">
    <location>
        <begin position="317"/>
        <end position="350"/>
    </location>
</feature>
<dbReference type="Pfam" id="PF13181">
    <property type="entry name" value="TPR_8"/>
    <property type="match status" value="2"/>
</dbReference>
<dbReference type="GO" id="GO:0016560">
    <property type="term" value="P:protein import into peroxisome matrix, docking"/>
    <property type="evidence" value="ECO:0007669"/>
    <property type="project" value="TreeGrafter"/>
</dbReference>
<evidence type="ECO:0000256" key="5">
    <source>
        <dbReference type="ARBA" id="ARBA00022553"/>
    </source>
</evidence>
<keyword evidence="5" id="KW-0597">Phosphoprotein</keyword>
<dbReference type="SUPFAM" id="SSF48452">
    <property type="entry name" value="TPR-like"/>
    <property type="match status" value="1"/>
</dbReference>
<protein>
    <recommendedName>
        <fullName evidence="10">PEX5-related protein</fullName>
    </recommendedName>
    <alternativeName>
        <fullName evidence="13">PEX5-like protein</fullName>
    </alternativeName>
    <alternativeName>
        <fullName evidence="12">Peroxin-5-related protein</fullName>
    </alternativeName>
    <alternativeName>
        <fullName evidence="11">Tetratricopeptide repeat-containing Rab8b-interacting protein</fullName>
    </alternativeName>
</protein>
<name>A0A7E6D2W3_9CHIR</name>
<evidence type="ECO:0000313" key="16">
    <source>
        <dbReference type="Proteomes" id="UP000504628"/>
    </source>
</evidence>
<feature type="repeat" description="TPR" evidence="14">
    <location>
        <begin position="465"/>
        <end position="498"/>
    </location>
</feature>
<evidence type="ECO:0000256" key="7">
    <source>
        <dbReference type="ARBA" id="ARBA00022803"/>
    </source>
</evidence>
<dbReference type="AlphaFoldDB" id="A0A7E6D2W3"/>
<comment type="similarity">
    <text evidence="3">Belongs to the peroxisomal targeting signal receptor family.</text>
</comment>